<feature type="region of interest" description="Disordered" evidence="1">
    <location>
        <begin position="85"/>
        <end position="109"/>
    </location>
</feature>
<dbReference type="AlphaFoldDB" id="C1EIF5"/>
<gene>
    <name evidence="2" type="ORF">MICPUN_50808</name>
</gene>
<dbReference type="EMBL" id="CP001333">
    <property type="protein sequence ID" value="ACO67850.1"/>
    <property type="molecule type" value="Genomic_DNA"/>
</dbReference>
<accession>C1EIF5</accession>
<sequence length="144" mass="13916">MNNQFTRSAASLHADLLHGDLGGTLAGRAGDGLATLHADLLVGGDARRLGGDVRGGVLLHGHDGAAVGNERLRVLGGGAVGDVLDGEAVGEGGGGRHEEERGGGTGSLGGEGRGLLLLGGDLGGLNLGDSADGGVGGDGEHFLV</sequence>
<keyword evidence="3" id="KW-1185">Reference proteome</keyword>
<evidence type="ECO:0000313" key="2">
    <source>
        <dbReference type="EMBL" id="ACO67850.1"/>
    </source>
</evidence>
<dbReference type="KEGG" id="mis:MICPUN_50808"/>
<organism evidence="2 3">
    <name type="scientific">Micromonas commoda (strain RCC299 / NOUM17 / CCMP2709)</name>
    <name type="common">Picoplanktonic green alga</name>
    <dbReference type="NCBI Taxonomy" id="296587"/>
    <lineage>
        <taxon>Eukaryota</taxon>
        <taxon>Viridiplantae</taxon>
        <taxon>Chlorophyta</taxon>
        <taxon>Mamiellophyceae</taxon>
        <taxon>Mamiellales</taxon>
        <taxon>Mamiellaceae</taxon>
        <taxon>Micromonas</taxon>
    </lineage>
</organism>
<evidence type="ECO:0000256" key="1">
    <source>
        <dbReference type="SAM" id="MobiDB-lite"/>
    </source>
</evidence>
<name>C1EIF5_MICCC</name>
<dbReference type="GeneID" id="8249523"/>
<reference evidence="2 3" key="1">
    <citation type="journal article" date="2009" name="Science">
        <title>Green evolution and dynamic adaptations revealed by genomes of the marine picoeukaryotes Micromonas.</title>
        <authorList>
            <person name="Worden A.Z."/>
            <person name="Lee J.H."/>
            <person name="Mock T."/>
            <person name="Rouze P."/>
            <person name="Simmons M.P."/>
            <person name="Aerts A.L."/>
            <person name="Allen A.E."/>
            <person name="Cuvelier M.L."/>
            <person name="Derelle E."/>
            <person name="Everett M.V."/>
            <person name="Foulon E."/>
            <person name="Grimwood J."/>
            <person name="Gundlach H."/>
            <person name="Henrissat B."/>
            <person name="Napoli C."/>
            <person name="McDonald S.M."/>
            <person name="Parker M.S."/>
            <person name="Rombauts S."/>
            <person name="Salamov A."/>
            <person name="Von Dassow P."/>
            <person name="Badger J.H."/>
            <person name="Coutinho P.M."/>
            <person name="Demir E."/>
            <person name="Dubchak I."/>
            <person name="Gentemann C."/>
            <person name="Eikrem W."/>
            <person name="Gready J.E."/>
            <person name="John U."/>
            <person name="Lanier W."/>
            <person name="Lindquist E.A."/>
            <person name="Lucas S."/>
            <person name="Mayer K.F."/>
            <person name="Moreau H."/>
            <person name="Not F."/>
            <person name="Otillar R."/>
            <person name="Panaud O."/>
            <person name="Pangilinan J."/>
            <person name="Paulsen I."/>
            <person name="Piegu B."/>
            <person name="Poliakov A."/>
            <person name="Robbens S."/>
            <person name="Schmutz J."/>
            <person name="Toulza E."/>
            <person name="Wyss T."/>
            <person name="Zelensky A."/>
            <person name="Zhou K."/>
            <person name="Armbrust E.V."/>
            <person name="Bhattacharya D."/>
            <person name="Goodenough U.W."/>
            <person name="Van de Peer Y."/>
            <person name="Grigoriev I.V."/>
        </authorList>
    </citation>
    <scope>NUCLEOTIDE SEQUENCE [LARGE SCALE GENOMIC DNA]</scope>
    <source>
        <strain evidence="3">RCC299 / NOUM17</strain>
    </source>
</reference>
<proteinExistence type="predicted"/>
<protein>
    <submittedName>
        <fullName evidence="2">Uncharacterized protein</fullName>
    </submittedName>
</protein>
<evidence type="ECO:0000313" key="3">
    <source>
        <dbReference type="Proteomes" id="UP000002009"/>
    </source>
</evidence>
<dbReference type="RefSeq" id="XP_002506592.1">
    <property type="nucleotide sequence ID" value="XM_002506546.1"/>
</dbReference>
<dbReference type="InParanoid" id="C1EIF5"/>
<dbReference type="Proteomes" id="UP000002009">
    <property type="component" value="Chromosome 15"/>
</dbReference>